<feature type="compositionally biased region" description="Basic and acidic residues" evidence="1">
    <location>
        <begin position="25"/>
        <end position="37"/>
    </location>
</feature>
<feature type="region of interest" description="Disordered" evidence="1">
    <location>
        <begin position="25"/>
        <end position="56"/>
    </location>
</feature>
<sequence length="78" mass="8976">MDPPSDDVQQQWKDKLVGKKIVEEQSDHPEHFSKRDLPQGPQAHRVIPPGTMVTKDFQPNRLNVHVNDEGRCTHLVWG</sequence>
<name>A0AAV9U417_9PEZI</name>
<accession>A0AAV9U417</accession>
<dbReference type="Gene3D" id="3.30.10.10">
    <property type="entry name" value="Trypsin Inhibitor V, subunit A"/>
    <property type="match status" value="1"/>
</dbReference>
<gene>
    <name evidence="2" type="ORF">TWF696_002293</name>
</gene>
<dbReference type="Proteomes" id="UP001375240">
    <property type="component" value="Unassembled WGS sequence"/>
</dbReference>
<organism evidence="2 3">
    <name type="scientific">Orbilia brochopaga</name>
    <dbReference type="NCBI Taxonomy" id="3140254"/>
    <lineage>
        <taxon>Eukaryota</taxon>
        <taxon>Fungi</taxon>
        <taxon>Dikarya</taxon>
        <taxon>Ascomycota</taxon>
        <taxon>Pezizomycotina</taxon>
        <taxon>Orbiliomycetes</taxon>
        <taxon>Orbiliales</taxon>
        <taxon>Orbiliaceae</taxon>
        <taxon>Orbilia</taxon>
    </lineage>
</organism>
<reference evidence="2 3" key="1">
    <citation type="submission" date="2019-10" db="EMBL/GenBank/DDBJ databases">
        <authorList>
            <person name="Palmer J.M."/>
        </authorList>
    </citation>
    <scope>NUCLEOTIDE SEQUENCE [LARGE SCALE GENOMIC DNA]</scope>
    <source>
        <strain evidence="2 3">TWF696</strain>
    </source>
</reference>
<proteinExistence type="predicted"/>
<comment type="caution">
    <text evidence="2">The sequence shown here is derived from an EMBL/GenBank/DDBJ whole genome shotgun (WGS) entry which is preliminary data.</text>
</comment>
<dbReference type="PANTHER" id="PTHR39600:SF1">
    <property type="entry name" value="PEPTIDASE INHIBITOR I78 FAMILY PROTEIN"/>
    <property type="match status" value="1"/>
</dbReference>
<keyword evidence="3" id="KW-1185">Reference proteome</keyword>
<evidence type="ECO:0000313" key="2">
    <source>
        <dbReference type="EMBL" id="KAK6335520.1"/>
    </source>
</evidence>
<dbReference type="Pfam" id="PF11720">
    <property type="entry name" value="Inhibitor_I78"/>
    <property type="match status" value="1"/>
</dbReference>
<evidence type="ECO:0000256" key="1">
    <source>
        <dbReference type="SAM" id="MobiDB-lite"/>
    </source>
</evidence>
<dbReference type="InterPro" id="IPR021719">
    <property type="entry name" value="Prot_inh_I78"/>
</dbReference>
<dbReference type="PANTHER" id="PTHR39600">
    <property type="entry name" value="PEPTIDASE INHIBITOR I78 FAMILY PROTEIN"/>
    <property type="match status" value="1"/>
</dbReference>
<protein>
    <submittedName>
        <fullName evidence="2">Uncharacterized protein</fullName>
    </submittedName>
</protein>
<dbReference type="EMBL" id="JAVHNQ010000012">
    <property type="protein sequence ID" value="KAK6335520.1"/>
    <property type="molecule type" value="Genomic_DNA"/>
</dbReference>
<dbReference type="AlphaFoldDB" id="A0AAV9U417"/>
<evidence type="ECO:0000313" key="3">
    <source>
        <dbReference type="Proteomes" id="UP001375240"/>
    </source>
</evidence>